<protein>
    <submittedName>
        <fullName evidence="1">Uncharacterized protein</fullName>
    </submittedName>
</protein>
<sequence>MSIVILEGLDGHPVLESERFRSDLGDLDLLRAALVTRVLQRLVSGESDADVSAWLGSCEVFVAPAPDGELRDSLVRLIQSRFESQTVWGHPRPWELGIHAWNPEGVADCLLQYWASQRGTIIDRERLRHELMGCWGVRDETTLQAWSGLSTRPFDSFLGGRIRLITSGKATADHGQKYLTHPVADLEVARWEESLGWVGAEIGHLHSLGEAMERAQFALAAQGEASELTGLPVLEYSVWASLRDAFIRMRDASFEAVNLLSDYERTLFMARDMDQVFEDDCLNVYTAHFSRNTRFAQDETGPSSWGTLPWLSVVLEEQDQVEAARRALEWGTHPLVVKLPETDEAPLILSIDAPVLASVRATASFWFYPRHAQELCQILAMARRGRVCAEFIVRLADDAVDAANPDRFLGIRHFELDTEMAETLRGWALSGLRTLLPEGPGQPDSGPLSGLLPHLTGRDLWPSPDLWRSYASDASGAR</sequence>
<reference evidence="1" key="1">
    <citation type="submission" date="2022-06" db="EMBL/GenBank/DDBJ databases">
        <authorList>
            <person name="Ping M."/>
        </authorList>
    </citation>
    <scope>NUCLEOTIDE SEQUENCE</scope>
    <source>
        <strain evidence="1">JCM11759T</strain>
    </source>
</reference>
<proteinExistence type="predicted"/>
<dbReference type="Proteomes" id="UP001055940">
    <property type="component" value="Chromosome"/>
</dbReference>
<name>A0ABY5DH74_9ACTN</name>
<accession>A0ABY5DH74</accession>
<keyword evidence="2" id="KW-1185">Reference proteome</keyword>
<dbReference type="RefSeq" id="WP_254421284.1">
    <property type="nucleotide sequence ID" value="NZ_BAAAJB010000031.1"/>
</dbReference>
<evidence type="ECO:0000313" key="2">
    <source>
        <dbReference type="Proteomes" id="UP001055940"/>
    </source>
</evidence>
<dbReference type="EMBL" id="CP099837">
    <property type="protein sequence ID" value="USY22512.1"/>
    <property type="molecule type" value="Genomic_DNA"/>
</dbReference>
<gene>
    <name evidence="1" type="ORF">NE857_13390</name>
</gene>
<evidence type="ECO:0000313" key="1">
    <source>
        <dbReference type="EMBL" id="USY22512.1"/>
    </source>
</evidence>
<organism evidence="1 2">
    <name type="scientific">Nocardiopsis exhalans</name>
    <dbReference type="NCBI Taxonomy" id="163604"/>
    <lineage>
        <taxon>Bacteria</taxon>
        <taxon>Bacillati</taxon>
        <taxon>Actinomycetota</taxon>
        <taxon>Actinomycetes</taxon>
        <taxon>Streptosporangiales</taxon>
        <taxon>Nocardiopsidaceae</taxon>
        <taxon>Nocardiopsis</taxon>
    </lineage>
</organism>